<keyword evidence="10" id="KW-1133">Transmembrane helix</keyword>
<dbReference type="Proteomes" id="UP000434172">
    <property type="component" value="Unassembled WGS sequence"/>
</dbReference>
<comment type="caution">
    <text evidence="11">The sequence shown here is derived from an EMBL/GenBank/DDBJ whole genome shotgun (WGS) entry which is preliminary data.</text>
</comment>
<dbReference type="GO" id="GO:0004497">
    <property type="term" value="F:monooxygenase activity"/>
    <property type="evidence" value="ECO:0007669"/>
    <property type="project" value="UniProtKB-KW"/>
</dbReference>
<feature type="binding site" description="axial binding residue" evidence="8">
    <location>
        <position position="457"/>
    </location>
    <ligand>
        <name>heme</name>
        <dbReference type="ChEBI" id="CHEBI:30413"/>
    </ligand>
    <ligandPart>
        <name>Fe</name>
        <dbReference type="ChEBI" id="CHEBI:18248"/>
    </ligandPart>
</feature>
<dbReference type="InterPro" id="IPR036396">
    <property type="entry name" value="Cyt_P450_sf"/>
</dbReference>
<dbReference type="GO" id="GO:0016705">
    <property type="term" value="F:oxidoreductase activity, acting on paired donors, with incorporation or reduction of molecular oxygen"/>
    <property type="evidence" value="ECO:0007669"/>
    <property type="project" value="InterPro"/>
</dbReference>
<keyword evidence="5 9" id="KW-0560">Oxidoreductase</keyword>
<protein>
    <submittedName>
        <fullName evidence="11">Cytochrome p450</fullName>
    </submittedName>
</protein>
<evidence type="ECO:0000256" key="8">
    <source>
        <dbReference type="PIRSR" id="PIRSR602403-1"/>
    </source>
</evidence>
<dbReference type="EMBL" id="WOWK01000016">
    <property type="protein sequence ID" value="KAF0328722.1"/>
    <property type="molecule type" value="Genomic_DNA"/>
</dbReference>
<comment type="similarity">
    <text evidence="2 9">Belongs to the cytochrome P450 family.</text>
</comment>
<keyword evidence="6 8" id="KW-0408">Iron</keyword>
<dbReference type="GO" id="GO:0020037">
    <property type="term" value="F:heme binding"/>
    <property type="evidence" value="ECO:0007669"/>
    <property type="project" value="InterPro"/>
</dbReference>
<keyword evidence="10" id="KW-0812">Transmembrane</keyword>
<evidence type="ECO:0000256" key="5">
    <source>
        <dbReference type="ARBA" id="ARBA00023002"/>
    </source>
</evidence>
<keyword evidence="3 8" id="KW-0349">Heme</keyword>
<feature type="transmembrane region" description="Helical" evidence="10">
    <location>
        <begin position="22"/>
        <end position="39"/>
    </location>
</feature>
<keyword evidence="7 9" id="KW-0503">Monooxygenase</keyword>
<keyword evidence="10" id="KW-0472">Membrane</keyword>
<dbReference type="AlphaFoldDB" id="A0A8H3WMW6"/>
<evidence type="ECO:0000256" key="9">
    <source>
        <dbReference type="RuleBase" id="RU000461"/>
    </source>
</evidence>
<dbReference type="Pfam" id="PF00067">
    <property type="entry name" value="p450"/>
    <property type="match status" value="1"/>
</dbReference>
<keyword evidence="4 8" id="KW-0479">Metal-binding</keyword>
<evidence type="ECO:0000256" key="2">
    <source>
        <dbReference type="ARBA" id="ARBA00010617"/>
    </source>
</evidence>
<sequence length="522" mass="58885">MSILKGLYVAGFDAEALRNDGLLPYLVAVSLMLIAYMAMGEKAAGKGGFPIANPIRPFEFVTLFRLAAFIKAPRKHFASYAEKYHDTPYWLNMELGKALIVPSSMISEIRVNPVMSSLKAIQEVQNGSLKGFEPIGDVLDQDMLKLVKDHLTTKNLGKMIPAISEEVSDSLSEVYSDSYEWKDFKLGAPIVSLVAKTSSRVFGGKTFCRSEEWLGAMAKYTKHFLIASITLRFFPTWSKRFVQWILPPCWLLRYDLVRCRRVLKPIMDQRAREVERAKESGLEPEYAFDQALATLSRKIDMATAQISLAMVAIHTTADLLEKTLLALSEHEELIDLLRQEIVSVLSVHGLSNAGLAQLDLMDSVLKEVQRINPVANCFLNRIAVEDFRLANGMLIPQGTLLGVGPTHMWDNSFYEDGEKFDGLRFHRMRQNPELKQQSYLVSTSPNQLGFGHGSHACPGRFFAANEVKIILCHFLLKYEWRFPVEGPHVVNLGVLNAASPWTKIQIRRRKEEMDIGELIVPY</sequence>
<accession>A0A8H3WMW6</accession>
<dbReference type="PANTHER" id="PTHR46206">
    <property type="entry name" value="CYTOCHROME P450"/>
    <property type="match status" value="1"/>
</dbReference>
<dbReference type="GO" id="GO:0005506">
    <property type="term" value="F:iron ion binding"/>
    <property type="evidence" value="ECO:0007669"/>
    <property type="project" value="InterPro"/>
</dbReference>
<evidence type="ECO:0000313" key="12">
    <source>
        <dbReference type="Proteomes" id="UP000434172"/>
    </source>
</evidence>
<comment type="cofactor">
    <cofactor evidence="1 8">
        <name>heme</name>
        <dbReference type="ChEBI" id="CHEBI:30413"/>
    </cofactor>
</comment>
<dbReference type="SUPFAM" id="SSF48264">
    <property type="entry name" value="Cytochrome P450"/>
    <property type="match status" value="1"/>
</dbReference>
<evidence type="ECO:0000256" key="6">
    <source>
        <dbReference type="ARBA" id="ARBA00023004"/>
    </source>
</evidence>
<dbReference type="InterPro" id="IPR002403">
    <property type="entry name" value="Cyt_P450_E_grp-IV"/>
</dbReference>
<proteinExistence type="inferred from homology"/>
<organism evidence="11 12">
    <name type="scientific">Colletotrichum asianum</name>
    <dbReference type="NCBI Taxonomy" id="702518"/>
    <lineage>
        <taxon>Eukaryota</taxon>
        <taxon>Fungi</taxon>
        <taxon>Dikarya</taxon>
        <taxon>Ascomycota</taxon>
        <taxon>Pezizomycotina</taxon>
        <taxon>Sordariomycetes</taxon>
        <taxon>Hypocreomycetidae</taxon>
        <taxon>Glomerellales</taxon>
        <taxon>Glomerellaceae</taxon>
        <taxon>Colletotrichum</taxon>
        <taxon>Colletotrichum gloeosporioides species complex</taxon>
    </lineage>
</organism>
<dbReference type="CDD" id="cd11041">
    <property type="entry name" value="CYP503A1-like"/>
    <property type="match status" value="1"/>
</dbReference>
<keyword evidence="12" id="KW-1185">Reference proteome</keyword>
<evidence type="ECO:0000256" key="7">
    <source>
        <dbReference type="ARBA" id="ARBA00023033"/>
    </source>
</evidence>
<evidence type="ECO:0000256" key="1">
    <source>
        <dbReference type="ARBA" id="ARBA00001971"/>
    </source>
</evidence>
<dbReference type="PROSITE" id="PS00086">
    <property type="entry name" value="CYTOCHROME_P450"/>
    <property type="match status" value="1"/>
</dbReference>
<gene>
    <name evidence="11" type="ORF">GQ607_004134</name>
</gene>
<dbReference type="PRINTS" id="PR00465">
    <property type="entry name" value="EP450IV"/>
</dbReference>
<dbReference type="OrthoDB" id="1844152at2759"/>
<evidence type="ECO:0000256" key="10">
    <source>
        <dbReference type="SAM" id="Phobius"/>
    </source>
</evidence>
<dbReference type="InterPro" id="IPR001128">
    <property type="entry name" value="Cyt_P450"/>
</dbReference>
<evidence type="ECO:0000313" key="11">
    <source>
        <dbReference type="EMBL" id="KAF0328722.1"/>
    </source>
</evidence>
<evidence type="ECO:0000256" key="3">
    <source>
        <dbReference type="ARBA" id="ARBA00022617"/>
    </source>
</evidence>
<evidence type="ECO:0000256" key="4">
    <source>
        <dbReference type="ARBA" id="ARBA00022723"/>
    </source>
</evidence>
<reference evidence="11 12" key="1">
    <citation type="submission" date="2019-12" db="EMBL/GenBank/DDBJ databases">
        <title>A genome sequence resource for the geographically widespread anthracnose pathogen Colletotrichum asianum.</title>
        <authorList>
            <person name="Meng Y."/>
        </authorList>
    </citation>
    <scope>NUCLEOTIDE SEQUENCE [LARGE SCALE GENOMIC DNA]</scope>
    <source>
        <strain evidence="11 12">ICMP 18580</strain>
    </source>
</reference>
<dbReference type="InterPro" id="IPR017972">
    <property type="entry name" value="Cyt_P450_CS"/>
</dbReference>
<dbReference type="PANTHER" id="PTHR46206:SF2">
    <property type="entry name" value="CYTOCHROME P450 MONOOXYGENASE AUSG-RELATED"/>
    <property type="match status" value="1"/>
</dbReference>
<name>A0A8H3WMW6_9PEZI</name>
<dbReference type="Gene3D" id="1.10.630.10">
    <property type="entry name" value="Cytochrome P450"/>
    <property type="match status" value="1"/>
</dbReference>